<dbReference type="InterPro" id="IPR025502">
    <property type="entry name" value="TldD"/>
</dbReference>
<keyword evidence="3" id="KW-0378">Hydrolase</keyword>
<dbReference type="Proteomes" id="UP001651880">
    <property type="component" value="Unassembled WGS sequence"/>
</dbReference>
<dbReference type="InterPro" id="IPR035068">
    <property type="entry name" value="TldD/PmbA_N"/>
</dbReference>
<dbReference type="SUPFAM" id="SSF111283">
    <property type="entry name" value="Putative modulator of DNA gyrase, PmbA/TldD"/>
    <property type="match status" value="1"/>
</dbReference>
<reference evidence="8 9" key="1">
    <citation type="submission" date="2021-10" db="EMBL/GenBank/DDBJ databases">
        <title>Lutispora strain m25 sp. nov., a thermophilic, non-spore-forming bacterium isolated from a lab-scale methanogenic bioreactor digesting anaerobic sludge.</title>
        <authorList>
            <person name="El Houari A."/>
            <person name="Mcdonald J."/>
        </authorList>
    </citation>
    <scope>NUCLEOTIDE SEQUENCE [LARGE SCALE GENOMIC DNA]</scope>
    <source>
        <strain evidence="9">m25</strain>
    </source>
</reference>
<evidence type="ECO:0000256" key="3">
    <source>
        <dbReference type="ARBA" id="ARBA00022801"/>
    </source>
</evidence>
<keyword evidence="2" id="KW-0645">Protease</keyword>
<feature type="domain" description="Metalloprotease TldD/E C-terminal" evidence="6">
    <location>
        <begin position="226"/>
        <end position="458"/>
    </location>
</feature>
<dbReference type="PANTHER" id="PTHR30624">
    <property type="entry name" value="UNCHARACTERIZED PROTEIN TLDD AND PMBA"/>
    <property type="match status" value="1"/>
</dbReference>
<dbReference type="RefSeq" id="WP_255229308.1">
    <property type="nucleotide sequence ID" value="NZ_JAJEKE010000029.1"/>
</dbReference>
<comment type="caution">
    <text evidence="8">The sequence shown here is derived from an EMBL/GenBank/DDBJ whole genome shotgun (WGS) entry which is preliminary data.</text>
</comment>
<organism evidence="8 9">
    <name type="scientific">Lutispora saccharofermentans</name>
    <dbReference type="NCBI Taxonomy" id="3024236"/>
    <lineage>
        <taxon>Bacteria</taxon>
        <taxon>Bacillati</taxon>
        <taxon>Bacillota</taxon>
        <taxon>Clostridia</taxon>
        <taxon>Lutisporales</taxon>
        <taxon>Lutisporaceae</taxon>
        <taxon>Lutispora</taxon>
    </lineage>
</organism>
<dbReference type="Gene3D" id="3.30.2290.10">
    <property type="entry name" value="PmbA/TldD superfamily"/>
    <property type="match status" value="1"/>
</dbReference>
<dbReference type="InterPro" id="IPR051463">
    <property type="entry name" value="Peptidase_U62_metallo"/>
</dbReference>
<evidence type="ECO:0000313" key="8">
    <source>
        <dbReference type="EMBL" id="MCQ1531743.1"/>
    </source>
</evidence>
<sequence>MIERDIIKDILGKALSTGGDFAEVFIEDTERSSLGLVNGKIETAVSGRDFGIGIRIFKGLRSIYAYTNDTSKESLLRTAHNAALALGDIKEDMAVELIERVNANIHPVAYVPKGIDIARKVSKLKEAYKAAKDYSQEIAQVMSNYVDVDQRVVIANSEGLYTTDRRIRSRFAVQAIASDGKENQTGYEAPGRSMGFELFDMIDPAECGREASRIAVTMLHAPLCPSGKMIVSIDNGFGGVIFHEACGHSLEATSVAKGNSEFAGKLGQKIASDKVTAIDDGTLPNAWGSINIDDEGNPSRKNILIENGILKGYMIDKLNGRRMGTEATGSSRRQSYKFAPTSRMTNTYIAPGNDENDNIIKSMDYGLYAKKMGGGSVNPVTGEFNFAVLEGYMVKNGKIDTPVRGATLIGKGSEILTRIDMVGKELDLAAGMCGSVSGSVPTNVGQPLIRVSEITVGGRE</sequence>
<dbReference type="PIRSF" id="PIRSF004919">
    <property type="entry name" value="TldD"/>
    <property type="match status" value="1"/>
</dbReference>
<dbReference type="EMBL" id="JAJEKE010000029">
    <property type="protein sequence ID" value="MCQ1531743.1"/>
    <property type="molecule type" value="Genomic_DNA"/>
</dbReference>
<dbReference type="Pfam" id="PF19289">
    <property type="entry name" value="PmbA_TldD_3rd"/>
    <property type="match status" value="1"/>
</dbReference>
<protein>
    <submittedName>
        <fullName evidence="8">TldD/PmbA family protein</fullName>
    </submittedName>
</protein>
<accession>A0ABT1NKF7</accession>
<dbReference type="InterPro" id="IPR002510">
    <property type="entry name" value="Metalloprtase-TldD/E_N"/>
</dbReference>
<gene>
    <name evidence="8" type="ORF">LJD61_19680</name>
</gene>
<feature type="domain" description="Metalloprotease TldD/E central" evidence="7">
    <location>
        <begin position="112"/>
        <end position="219"/>
    </location>
</feature>
<proteinExistence type="inferred from homology"/>
<evidence type="ECO:0000313" key="9">
    <source>
        <dbReference type="Proteomes" id="UP001651880"/>
    </source>
</evidence>
<dbReference type="InterPro" id="IPR045569">
    <property type="entry name" value="Metalloprtase-TldD/E_C"/>
</dbReference>
<comment type="similarity">
    <text evidence="1">Belongs to the peptidase U62 family.</text>
</comment>
<evidence type="ECO:0000256" key="4">
    <source>
        <dbReference type="ARBA" id="ARBA00023049"/>
    </source>
</evidence>
<name>A0ABT1NKF7_9FIRM</name>
<dbReference type="Pfam" id="PF19290">
    <property type="entry name" value="PmbA_TldD_2nd"/>
    <property type="match status" value="1"/>
</dbReference>
<dbReference type="InterPro" id="IPR045570">
    <property type="entry name" value="Metalloprtase-TldD/E_cen_dom"/>
</dbReference>
<feature type="domain" description="Metalloprotease TldD/E N-terminal" evidence="5">
    <location>
        <begin position="22"/>
        <end position="83"/>
    </location>
</feature>
<evidence type="ECO:0000256" key="1">
    <source>
        <dbReference type="ARBA" id="ARBA00005836"/>
    </source>
</evidence>
<dbReference type="Pfam" id="PF01523">
    <property type="entry name" value="PmbA_TldD_1st"/>
    <property type="match status" value="1"/>
</dbReference>
<keyword evidence="9" id="KW-1185">Reference proteome</keyword>
<evidence type="ECO:0000256" key="2">
    <source>
        <dbReference type="ARBA" id="ARBA00022670"/>
    </source>
</evidence>
<keyword evidence="4" id="KW-0482">Metalloprotease</keyword>
<evidence type="ECO:0000259" key="7">
    <source>
        <dbReference type="Pfam" id="PF19290"/>
    </source>
</evidence>
<dbReference type="InterPro" id="IPR036059">
    <property type="entry name" value="TldD/PmbA_sf"/>
</dbReference>
<evidence type="ECO:0000259" key="5">
    <source>
        <dbReference type="Pfam" id="PF01523"/>
    </source>
</evidence>
<dbReference type="PANTHER" id="PTHR30624:SF4">
    <property type="entry name" value="METALLOPROTEASE TLDD"/>
    <property type="match status" value="1"/>
</dbReference>
<evidence type="ECO:0000259" key="6">
    <source>
        <dbReference type="Pfam" id="PF19289"/>
    </source>
</evidence>